<gene>
    <name evidence="3" type="primary">DEPP1</name>
</gene>
<accession>A0A6P8QLB2</accession>
<dbReference type="PANTHER" id="PTHR15426">
    <property type="entry name" value="PROTEIN DEPP1"/>
    <property type="match status" value="1"/>
</dbReference>
<dbReference type="InParanoid" id="A0A6P8QLB2"/>
<dbReference type="Proteomes" id="UP000515159">
    <property type="component" value="Chromosome 4"/>
</dbReference>
<proteinExistence type="predicted"/>
<dbReference type="GeneID" id="117359959"/>
<dbReference type="GO" id="GO:0010506">
    <property type="term" value="P:regulation of autophagy"/>
    <property type="evidence" value="ECO:0007669"/>
    <property type="project" value="TreeGrafter"/>
</dbReference>
<dbReference type="GO" id="GO:0005739">
    <property type="term" value="C:mitochondrion"/>
    <property type="evidence" value="ECO:0007669"/>
    <property type="project" value="TreeGrafter"/>
</dbReference>
<dbReference type="KEGG" id="gsh:117359959"/>
<sequence>MRSKLLMSVSSLPTICEYVEEATEDRTQEKEEKSTQTRSPQALDEYAKSIQQLAQPTSLSDSALCSHYSVQNRPQRRLKHKHMSSLQNQDNKALPSIHGAALQDFNMQLPSQPSETAFLNSNDPLNLLYGHNEKNTNKENGPLTRMPAHFHYPQSTTATCHPVSVMQPQKQTEMGKKGLKWGVRYSDAKACRGTVQKPEHFTEVLGKRRASQRLHKTYSYSSNSRGRLNRSQNQHLPVIYEL</sequence>
<evidence type="ECO:0000313" key="3">
    <source>
        <dbReference type="RefSeq" id="XP_033799357.1"/>
    </source>
</evidence>
<evidence type="ECO:0000256" key="1">
    <source>
        <dbReference type="SAM" id="MobiDB-lite"/>
    </source>
</evidence>
<dbReference type="OrthoDB" id="8916819at2759"/>
<organism evidence="2 3">
    <name type="scientific">Geotrypetes seraphini</name>
    <name type="common">Gaboon caecilian</name>
    <name type="synonym">Caecilia seraphini</name>
    <dbReference type="NCBI Taxonomy" id="260995"/>
    <lineage>
        <taxon>Eukaryota</taxon>
        <taxon>Metazoa</taxon>
        <taxon>Chordata</taxon>
        <taxon>Craniata</taxon>
        <taxon>Vertebrata</taxon>
        <taxon>Euteleostomi</taxon>
        <taxon>Amphibia</taxon>
        <taxon>Gymnophiona</taxon>
        <taxon>Geotrypetes</taxon>
    </lineage>
</organism>
<dbReference type="FunCoup" id="A0A6P8QLB2">
    <property type="interactions" value="316"/>
</dbReference>
<protein>
    <submittedName>
        <fullName evidence="3">Protein DEPP1</fullName>
    </submittedName>
</protein>
<evidence type="ECO:0000313" key="2">
    <source>
        <dbReference type="Proteomes" id="UP000515159"/>
    </source>
</evidence>
<dbReference type="InterPro" id="IPR020133">
    <property type="entry name" value="DEPP"/>
</dbReference>
<dbReference type="AlphaFoldDB" id="A0A6P8QLB2"/>
<name>A0A6P8QLB2_GEOSA</name>
<dbReference type="RefSeq" id="XP_033799357.1">
    <property type="nucleotide sequence ID" value="XM_033943466.1"/>
</dbReference>
<dbReference type="CTD" id="11067"/>
<feature type="region of interest" description="Disordered" evidence="1">
    <location>
        <begin position="20"/>
        <end position="40"/>
    </location>
</feature>
<dbReference type="PANTHER" id="PTHR15426:SF6">
    <property type="entry name" value="PROTEIN DEPP1"/>
    <property type="match status" value="1"/>
</dbReference>
<feature type="compositionally biased region" description="Basic and acidic residues" evidence="1">
    <location>
        <begin position="24"/>
        <end position="35"/>
    </location>
</feature>
<keyword evidence="2" id="KW-1185">Reference proteome</keyword>
<reference evidence="3" key="1">
    <citation type="submission" date="2025-08" db="UniProtKB">
        <authorList>
            <consortium name="RefSeq"/>
        </authorList>
    </citation>
    <scope>IDENTIFICATION</scope>
</reference>
<dbReference type="Pfam" id="PF15343">
    <property type="entry name" value="DEPP"/>
    <property type="match status" value="1"/>
</dbReference>